<name>A0A1I7YUX0_9BILA</name>
<accession>A0A1I7YUX0</accession>
<evidence type="ECO:0000256" key="1">
    <source>
        <dbReference type="SAM" id="MobiDB-lite"/>
    </source>
</evidence>
<feature type="region of interest" description="Disordered" evidence="1">
    <location>
        <begin position="44"/>
        <end position="356"/>
    </location>
</feature>
<dbReference type="AlphaFoldDB" id="A0A1I7YUX0"/>
<proteinExistence type="predicted"/>
<dbReference type="Proteomes" id="UP000095287">
    <property type="component" value="Unplaced"/>
</dbReference>
<feature type="compositionally biased region" description="Basic and acidic residues" evidence="1">
    <location>
        <begin position="91"/>
        <end position="147"/>
    </location>
</feature>
<feature type="compositionally biased region" description="Polar residues" evidence="1">
    <location>
        <begin position="173"/>
        <end position="184"/>
    </location>
</feature>
<protein>
    <submittedName>
        <fullName evidence="4">Enamelin</fullName>
    </submittedName>
</protein>
<evidence type="ECO:0000313" key="4">
    <source>
        <dbReference type="WBParaSite" id="L893_g19949.t1"/>
    </source>
</evidence>
<feature type="compositionally biased region" description="Polar residues" evidence="1">
    <location>
        <begin position="347"/>
        <end position="356"/>
    </location>
</feature>
<evidence type="ECO:0000313" key="3">
    <source>
        <dbReference type="Proteomes" id="UP000095287"/>
    </source>
</evidence>
<feature type="signal peptide" evidence="2">
    <location>
        <begin position="1"/>
        <end position="15"/>
    </location>
</feature>
<evidence type="ECO:0000256" key="2">
    <source>
        <dbReference type="SAM" id="SignalP"/>
    </source>
</evidence>
<dbReference type="WBParaSite" id="L893_g19949.t1">
    <property type="protein sequence ID" value="L893_g19949.t1"/>
    <property type="gene ID" value="L893_g19949"/>
</dbReference>
<feature type="compositionally biased region" description="Pro residues" evidence="1">
    <location>
        <begin position="293"/>
        <end position="303"/>
    </location>
</feature>
<feature type="chain" id="PRO_5012384949" evidence="2">
    <location>
        <begin position="16"/>
        <end position="503"/>
    </location>
</feature>
<feature type="compositionally biased region" description="Polar residues" evidence="1">
    <location>
        <begin position="55"/>
        <end position="74"/>
    </location>
</feature>
<sequence length="503" mass="55735">MIFLVPLLLLQLCLAVSVVMCSAKPKKPDTASVDEDLLKLQQQSASKLEPAIAAATQSSELKPSQPQAAASTSVAAKPVSSNEENIGNVKKNGEKEGEKTADAAKKDPSSPMEEKKKEVEAKKDEKEKQNSEKKHDEKTDRSKKGKDDEDMTCGSIPSIKKMSPADKGAPNGQRPSMANDNDGSQPPIGNGQEQKPQMRNAHHVPVGNGNGQQPPRRVYGCRIVQTKATKRTAGGKSIWPPPPTSQGNVTKTKATKRSAGGKIIWPPSTTSQGNVAKDMRTAYQNYGFTTPNYGPPEDYPPGEPLNTPLSSSNAFRGQEIRPKLAPKAENRQQNAPRQPYGPYLGEPSSSFQRQPGNDINRQPMYQPFSEMNRQYNNPPQIDQRNYHRINDLVKRNQNQAVQQHGASMIRNQLQPMASYTYPRYVHQPPYPPGTSGIMQHEANPVQSMPENNENSNPETAEKKIFVYDDGYVLSRENDKKFFGQFFEMNERLDNLFETATGYD</sequence>
<keyword evidence="3" id="KW-1185">Reference proteome</keyword>
<keyword evidence="2" id="KW-0732">Signal</keyword>
<organism evidence="3 4">
    <name type="scientific">Steinernema glaseri</name>
    <dbReference type="NCBI Taxonomy" id="37863"/>
    <lineage>
        <taxon>Eukaryota</taxon>
        <taxon>Metazoa</taxon>
        <taxon>Ecdysozoa</taxon>
        <taxon>Nematoda</taxon>
        <taxon>Chromadorea</taxon>
        <taxon>Rhabditida</taxon>
        <taxon>Tylenchina</taxon>
        <taxon>Panagrolaimomorpha</taxon>
        <taxon>Strongyloidoidea</taxon>
        <taxon>Steinernematidae</taxon>
        <taxon>Steinernema</taxon>
    </lineage>
</organism>
<feature type="compositionally biased region" description="Basic and acidic residues" evidence="1">
    <location>
        <begin position="318"/>
        <end position="330"/>
    </location>
</feature>
<reference evidence="4" key="1">
    <citation type="submission" date="2016-11" db="UniProtKB">
        <authorList>
            <consortium name="WormBaseParasite"/>
        </authorList>
    </citation>
    <scope>IDENTIFICATION</scope>
</reference>